<sequence>MRRGAPLSLPFLLFLYVKQVLMTSLSLGKLSRHIDTLVTRFHI</sequence>
<protein>
    <submittedName>
        <fullName evidence="1">Uncharacterized protein</fullName>
    </submittedName>
</protein>
<keyword evidence="2" id="KW-1185">Reference proteome</keyword>
<gene>
    <name evidence="1" type="ORF">SAMN05216233_110196</name>
</gene>
<accession>A0A1G5GLC8</accession>
<dbReference type="Proteomes" id="UP000198870">
    <property type="component" value="Unassembled WGS sequence"/>
</dbReference>
<evidence type="ECO:0000313" key="1">
    <source>
        <dbReference type="EMBL" id="SCY51488.1"/>
    </source>
</evidence>
<evidence type="ECO:0000313" key="2">
    <source>
        <dbReference type="Proteomes" id="UP000198870"/>
    </source>
</evidence>
<dbReference type="RefSeq" id="WP_302846792.1">
    <property type="nucleotide sequence ID" value="NZ_FMUX01000010.1"/>
</dbReference>
<name>A0A1G5GLC8_9BACT</name>
<organism evidence="1 2">
    <name type="scientific">Desulfoluna spongiiphila</name>
    <dbReference type="NCBI Taxonomy" id="419481"/>
    <lineage>
        <taxon>Bacteria</taxon>
        <taxon>Pseudomonadati</taxon>
        <taxon>Thermodesulfobacteriota</taxon>
        <taxon>Desulfobacteria</taxon>
        <taxon>Desulfobacterales</taxon>
        <taxon>Desulfolunaceae</taxon>
        <taxon>Desulfoluna</taxon>
    </lineage>
</organism>
<reference evidence="1 2" key="1">
    <citation type="submission" date="2016-10" db="EMBL/GenBank/DDBJ databases">
        <authorList>
            <person name="de Groot N.N."/>
        </authorList>
    </citation>
    <scope>NUCLEOTIDE SEQUENCE [LARGE SCALE GENOMIC DNA]</scope>
    <source>
        <strain evidence="1 2">AA1</strain>
    </source>
</reference>
<dbReference type="AlphaFoldDB" id="A0A1G5GLC8"/>
<proteinExistence type="predicted"/>
<dbReference type="EMBL" id="FMUX01000010">
    <property type="protein sequence ID" value="SCY51488.1"/>
    <property type="molecule type" value="Genomic_DNA"/>
</dbReference>